<comment type="caution">
    <text evidence="2">The sequence shown here is derived from an EMBL/GenBank/DDBJ whole genome shotgun (WGS) entry which is preliminary data.</text>
</comment>
<proteinExistence type="predicted"/>
<organism evidence="2 3">
    <name type="scientific">Stutzerimonas zhaodongensis</name>
    <dbReference type="NCBI Taxonomy" id="1176257"/>
    <lineage>
        <taxon>Bacteria</taxon>
        <taxon>Pseudomonadati</taxon>
        <taxon>Pseudomonadota</taxon>
        <taxon>Gammaproteobacteria</taxon>
        <taxon>Pseudomonadales</taxon>
        <taxon>Pseudomonadaceae</taxon>
        <taxon>Stutzerimonas</taxon>
    </lineage>
</organism>
<dbReference type="Gene3D" id="3.40.190.10">
    <property type="entry name" value="Periplasmic binding protein-like II"/>
    <property type="match status" value="2"/>
</dbReference>
<name>A0A3M2HRV2_9GAMM</name>
<evidence type="ECO:0000313" key="2">
    <source>
        <dbReference type="EMBL" id="RMH88524.1"/>
    </source>
</evidence>
<keyword evidence="3" id="KW-1185">Reference proteome</keyword>
<dbReference type="SUPFAM" id="SSF53850">
    <property type="entry name" value="Periplasmic binding protein-like II"/>
    <property type="match status" value="1"/>
</dbReference>
<keyword evidence="1" id="KW-0732">Signal</keyword>
<feature type="chain" id="PRO_5017948900" evidence="1">
    <location>
        <begin position="20"/>
        <end position="236"/>
    </location>
</feature>
<evidence type="ECO:0000313" key="3">
    <source>
        <dbReference type="Proteomes" id="UP000269774"/>
    </source>
</evidence>
<gene>
    <name evidence="2" type="ORF">EA797_17835</name>
</gene>
<dbReference type="AlphaFoldDB" id="A0A3M2HRV2"/>
<feature type="signal peptide" evidence="1">
    <location>
        <begin position="1"/>
        <end position="19"/>
    </location>
</feature>
<dbReference type="EMBL" id="RFFM01000005">
    <property type="protein sequence ID" value="RMH88524.1"/>
    <property type="molecule type" value="Genomic_DNA"/>
</dbReference>
<protein>
    <submittedName>
        <fullName evidence="2">Amino acid ABC transporter substrate-binding protein</fullName>
    </submittedName>
</protein>
<dbReference type="RefSeq" id="WP_122167650.1">
    <property type="nucleotide sequence ID" value="NZ_JAMOIB010000009.1"/>
</dbReference>
<dbReference type="Proteomes" id="UP000269774">
    <property type="component" value="Unassembled WGS sequence"/>
</dbReference>
<sequence length="236" mass="25270">MKKFLLRLMMLTVPVSAGASENPLTAVPEGDYRPLKAAEAEVVTDGFEAAWIAALGDLMGREITLGKKPGQADLRFGAVHPRAIYYSSRIAALTAASSGPAQWKDLSSETFCVMAGSPHADFVVSTYGGVAREYPSAAQTLIGLKLDECQAVVADEVLLQQIASLPEWRRYNRLLPPVANQALGLGVKAGDPAVQRQIEQVASSPAGKTKLASITQQWIDEVAFQAYVLADTLDCH</sequence>
<evidence type="ECO:0000256" key="1">
    <source>
        <dbReference type="SAM" id="SignalP"/>
    </source>
</evidence>
<reference evidence="2 3" key="1">
    <citation type="submission" date="2018-10" db="EMBL/GenBank/DDBJ databases">
        <title>Pseudomonas zhaodongensis NEAU-ST5-21(T) genome.</title>
        <authorList>
            <person name="Peng J."/>
            <person name="Liu Z.-P."/>
        </authorList>
    </citation>
    <scope>NUCLEOTIDE SEQUENCE [LARGE SCALE GENOMIC DNA]</scope>
    <source>
        <strain evidence="2 3">NEAU-ST5-21</strain>
    </source>
</reference>
<accession>A0A3M2HRV2</accession>
<dbReference type="OrthoDB" id="6874060at2"/>